<evidence type="ECO:0000256" key="1">
    <source>
        <dbReference type="SAM" id="Phobius"/>
    </source>
</evidence>
<dbReference type="InterPro" id="IPR000195">
    <property type="entry name" value="Rab-GAP-TBC_dom"/>
</dbReference>
<dbReference type="EMBL" id="KI546139">
    <property type="protein sequence ID" value="EST43338.1"/>
    <property type="molecule type" value="Genomic_DNA"/>
</dbReference>
<proteinExistence type="predicted"/>
<feature type="transmembrane region" description="Helical" evidence="1">
    <location>
        <begin position="183"/>
        <end position="206"/>
    </location>
</feature>
<accession>V6LGB7</accession>
<reference evidence="3 4" key="1">
    <citation type="journal article" date="2014" name="PLoS Genet.">
        <title>The Genome of Spironucleus salmonicida Highlights a Fish Pathogen Adapted to Fluctuating Environments.</title>
        <authorList>
            <person name="Xu F."/>
            <person name="Jerlstrom-Hultqvist J."/>
            <person name="Einarsson E."/>
            <person name="Astvaldsson A."/>
            <person name="Svard S.G."/>
            <person name="Andersson J.O."/>
        </authorList>
    </citation>
    <scope>NUCLEOTIDE SEQUENCE</scope>
    <source>
        <strain evidence="4">ATCC 50377</strain>
    </source>
</reference>
<reference evidence="4" key="2">
    <citation type="submission" date="2020-12" db="EMBL/GenBank/DDBJ databases">
        <title>New Spironucleus salmonicida genome in near-complete chromosomes.</title>
        <authorList>
            <person name="Xu F."/>
            <person name="Kurt Z."/>
            <person name="Jimenez-Gonzalez A."/>
            <person name="Astvaldsson A."/>
            <person name="Andersson J.O."/>
            <person name="Svard S.G."/>
        </authorList>
    </citation>
    <scope>NUCLEOTIDE SEQUENCE</scope>
    <source>
        <strain evidence="4">ATCC 50377</strain>
    </source>
</reference>
<dbReference type="AlphaFoldDB" id="V6LGB7"/>
<protein>
    <submittedName>
        <fullName evidence="3 4">TBC domain-containing protein</fullName>
    </submittedName>
</protein>
<evidence type="ECO:0000259" key="2">
    <source>
        <dbReference type="PROSITE" id="PS50086"/>
    </source>
</evidence>
<evidence type="ECO:0000313" key="3">
    <source>
        <dbReference type="EMBL" id="EST43338.1"/>
    </source>
</evidence>
<feature type="domain" description="Rab-GAP TBC" evidence="2">
    <location>
        <begin position="1"/>
        <end position="191"/>
    </location>
</feature>
<name>V6LGB7_9EUKA</name>
<evidence type="ECO:0000313" key="4">
    <source>
        <dbReference type="EMBL" id="KAH0571065.1"/>
    </source>
</evidence>
<dbReference type="InterPro" id="IPR035969">
    <property type="entry name" value="Rab-GAP_TBC_sf"/>
</dbReference>
<organism evidence="3">
    <name type="scientific">Spironucleus salmonicida</name>
    <dbReference type="NCBI Taxonomy" id="348837"/>
    <lineage>
        <taxon>Eukaryota</taxon>
        <taxon>Metamonada</taxon>
        <taxon>Diplomonadida</taxon>
        <taxon>Hexamitidae</taxon>
        <taxon>Hexamitinae</taxon>
        <taxon>Spironucleus</taxon>
    </lineage>
</organism>
<dbReference type="Proteomes" id="UP000018208">
    <property type="component" value="Unassembled WGS sequence"/>
</dbReference>
<keyword evidence="1" id="KW-0472">Membrane</keyword>
<dbReference type="SUPFAM" id="SSF47923">
    <property type="entry name" value="Ypt/Rab-GAP domain of gyp1p"/>
    <property type="match status" value="1"/>
</dbReference>
<keyword evidence="5" id="KW-1185">Reference proteome</keyword>
<keyword evidence="1" id="KW-0812">Transmembrane</keyword>
<dbReference type="Pfam" id="PF00566">
    <property type="entry name" value="RabGAP-TBC"/>
    <property type="match status" value="1"/>
</dbReference>
<dbReference type="VEuPathDB" id="GiardiaDB:SS50377_27360"/>
<dbReference type="PROSITE" id="PS50086">
    <property type="entry name" value="TBC_RABGAP"/>
    <property type="match status" value="1"/>
</dbReference>
<gene>
    <name evidence="3" type="ORF">SS50377_17016</name>
    <name evidence="4" type="ORF">SS50377_27360</name>
</gene>
<keyword evidence="1" id="KW-1133">Transmembrane helix</keyword>
<evidence type="ECO:0000313" key="5">
    <source>
        <dbReference type="Proteomes" id="UP000018208"/>
    </source>
</evidence>
<sequence length="344" mass="41133">MKEIIDILYNQPEISLSDGYYQLNFKYFKDIHNIDQIYVNFKDDISIKIINDLNRLFQYTEYFHTSEIKVQIFRLTYLIVKTLNIEYSQSFQEIIAMSLLLQNYSELKAYLLGKQILLENSEFYDNSPSLDLFAQQVLRIIKYACRDVYNLILSVELPPSTFICRLIRPLFARELAFYQCLKLFNFTILNFVLLKYICASFILYWFDGNVVNDESLILLTLLRSDRYSANNFSSDDIITRTLSLVNIFNNEANMVFQQKDLNNRNYQLDINYFYHRNLNIYNNTITDEAQITKIKTNQYIQLLDLIEYSTRIKDAENVKKVIDFAKTWLEALNFKKFVYYNQRK</sequence>
<dbReference type="EMBL" id="AUWU02000007">
    <property type="protein sequence ID" value="KAH0571065.1"/>
    <property type="molecule type" value="Genomic_DNA"/>
</dbReference>